<evidence type="ECO:0000313" key="2">
    <source>
        <dbReference type="EMBL" id="CAF0868703.1"/>
    </source>
</evidence>
<reference evidence="2" key="1">
    <citation type="submission" date="2021-02" db="EMBL/GenBank/DDBJ databases">
        <authorList>
            <person name="Nowell W R."/>
        </authorList>
    </citation>
    <scope>NUCLEOTIDE SEQUENCE</scope>
</reference>
<evidence type="ECO:0000256" key="1">
    <source>
        <dbReference type="SAM" id="MobiDB-lite"/>
    </source>
</evidence>
<organism evidence="2 3">
    <name type="scientific">Adineta steineri</name>
    <dbReference type="NCBI Taxonomy" id="433720"/>
    <lineage>
        <taxon>Eukaryota</taxon>
        <taxon>Metazoa</taxon>
        <taxon>Spiralia</taxon>
        <taxon>Gnathifera</taxon>
        <taxon>Rotifera</taxon>
        <taxon>Eurotatoria</taxon>
        <taxon>Bdelloidea</taxon>
        <taxon>Adinetida</taxon>
        <taxon>Adinetidae</taxon>
        <taxon>Adineta</taxon>
    </lineage>
</organism>
<dbReference type="PANTHER" id="PTHR14659:SF1">
    <property type="entry name" value="ALPHA- AND GAMMA-ADAPTIN-BINDING PROTEIN P34"/>
    <property type="match status" value="1"/>
</dbReference>
<dbReference type="AlphaFoldDB" id="A0A813XAD3"/>
<evidence type="ECO:0000313" key="3">
    <source>
        <dbReference type="Proteomes" id="UP000663860"/>
    </source>
</evidence>
<dbReference type="Gene3D" id="3.40.50.11960">
    <property type="match status" value="1"/>
</dbReference>
<dbReference type="Proteomes" id="UP000663860">
    <property type="component" value="Unassembled WGS sequence"/>
</dbReference>
<comment type="caution">
    <text evidence="2">The sequence shown here is derived from an EMBL/GenBank/DDBJ whole genome shotgun (WGS) entry which is preliminary data.</text>
</comment>
<sequence>MKPSIVIVGLDQVFLDETIQGLSGENKINDNNLIEWTIDTKYYTADVNICPVNTKMLVEESVANSAQVLIVLLDPSHINSRTKLDSWLPFLSVLNECETKLLVARNVDALLNTISRTDIKQWCTEHDYELLELEKNKTSETDDEDDDEDGEDDENAHLYRDVYGIPRLIQTLHIHQWPNMNLKG</sequence>
<gene>
    <name evidence="2" type="ORF">IZO911_LOCUS10535</name>
</gene>
<dbReference type="InterPro" id="IPR019341">
    <property type="entry name" value="Alpha/Gamma-adaptin-bd_p34"/>
</dbReference>
<dbReference type="EMBL" id="CAJNOE010000077">
    <property type="protein sequence ID" value="CAF0868703.1"/>
    <property type="molecule type" value="Genomic_DNA"/>
</dbReference>
<accession>A0A813XAD3</accession>
<feature type="compositionally biased region" description="Acidic residues" evidence="1">
    <location>
        <begin position="141"/>
        <end position="154"/>
    </location>
</feature>
<dbReference type="PANTHER" id="PTHR14659">
    <property type="entry name" value="ALPHA- AND GAMMA-ADAPTIN-BINDING PROTEIN P34"/>
    <property type="match status" value="1"/>
</dbReference>
<proteinExistence type="predicted"/>
<protein>
    <submittedName>
        <fullName evidence="2">Uncharacterized protein</fullName>
    </submittedName>
</protein>
<feature type="region of interest" description="Disordered" evidence="1">
    <location>
        <begin position="134"/>
        <end position="154"/>
    </location>
</feature>
<name>A0A813XAD3_9BILA</name>